<dbReference type="Proteomes" id="UP000030944">
    <property type="component" value="Chromosome"/>
</dbReference>
<dbReference type="GO" id="GO:0019843">
    <property type="term" value="F:rRNA binding"/>
    <property type="evidence" value="ECO:0007669"/>
    <property type="project" value="UniProtKB-UniRule"/>
</dbReference>
<evidence type="ECO:0000256" key="4">
    <source>
        <dbReference type="ARBA" id="ARBA00035200"/>
    </source>
</evidence>
<evidence type="ECO:0000313" key="8">
    <source>
        <dbReference type="EMBL" id="AJA92839.1"/>
    </source>
</evidence>
<dbReference type="InterPro" id="IPR027386">
    <property type="entry name" value="Rbsml_uL15_N"/>
</dbReference>
<dbReference type="SUPFAM" id="SSF52080">
    <property type="entry name" value="Ribosomal proteins L15p and L18e"/>
    <property type="match status" value="1"/>
</dbReference>
<dbReference type="InterPro" id="IPR036227">
    <property type="entry name" value="Ribosomal_uL15/eL18_sf"/>
</dbReference>
<dbReference type="GeneID" id="24816998"/>
<dbReference type="Pfam" id="PF00828">
    <property type="entry name" value="Ribosomal_L27A"/>
    <property type="match status" value="1"/>
</dbReference>
<gene>
    <name evidence="5" type="primary">rpl15</name>
    <name evidence="9" type="ORF">A7X95_03410</name>
    <name evidence="8" type="ORF">T478_1114</name>
</gene>
<feature type="compositionally biased region" description="Acidic residues" evidence="6">
    <location>
        <begin position="150"/>
        <end position="159"/>
    </location>
</feature>
<keyword evidence="11" id="KW-1185">Reference proteome</keyword>
<dbReference type="EMBL" id="LXWN01000001">
    <property type="protein sequence ID" value="PTL88316.1"/>
    <property type="molecule type" value="Genomic_DNA"/>
</dbReference>
<reference evidence="9 11" key="3">
    <citation type="submission" date="2018-04" db="EMBL/GenBank/DDBJ databases">
        <title>Transcriptomics of ammonia oxidizing archaea.</title>
        <authorList>
            <person name="Carini P."/>
        </authorList>
    </citation>
    <scope>NUCLEOTIDE SEQUENCE [LARGE SCALE GENOMIC DNA]</scope>
    <source>
        <strain evidence="9 11">U25</strain>
    </source>
</reference>
<comment type="similarity">
    <text evidence="1 5">Belongs to the universal ribosomal protein uL15 family.</text>
</comment>
<dbReference type="EMBL" id="CP007026">
    <property type="protein sequence ID" value="AJA92839.1"/>
    <property type="molecule type" value="Genomic_DNA"/>
</dbReference>
<dbReference type="KEGG" id="nbv:T478_1114"/>
<feature type="domain" description="Large ribosomal subunit protein uL15/eL18" evidence="7">
    <location>
        <begin position="72"/>
        <end position="137"/>
    </location>
</feature>
<evidence type="ECO:0000313" key="11">
    <source>
        <dbReference type="Proteomes" id="UP000241022"/>
    </source>
</evidence>
<dbReference type="AlphaFoldDB" id="A0A0A7V193"/>
<evidence type="ECO:0000313" key="10">
    <source>
        <dbReference type="Proteomes" id="UP000030944"/>
    </source>
</evidence>
<keyword evidence="2 5" id="KW-0689">Ribosomal protein</keyword>
<dbReference type="GO" id="GO:0022625">
    <property type="term" value="C:cytosolic large ribosomal subunit"/>
    <property type="evidence" value="ECO:0007669"/>
    <property type="project" value="TreeGrafter"/>
</dbReference>
<dbReference type="GO" id="GO:0006412">
    <property type="term" value="P:translation"/>
    <property type="evidence" value="ECO:0007669"/>
    <property type="project" value="UniProtKB-UniRule"/>
</dbReference>
<evidence type="ECO:0000256" key="6">
    <source>
        <dbReference type="SAM" id="MobiDB-lite"/>
    </source>
</evidence>
<evidence type="ECO:0000259" key="7">
    <source>
        <dbReference type="Pfam" id="PF00828"/>
    </source>
</evidence>
<dbReference type="OrthoDB" id="9418at2157"/>
<dbReference type="RefSeq" id="WP_048105813.1">
    <property type="nucleotide sequence ID" value="NZ_CP007026.1"/>
</dbReference>
<name>A0A0A7V193_9ARCH</name>
<accession>A0A0A7V193</accession>
<proteinExistence type="inferred from homology"/>
<dbReference type="PANTHER" id="PTHR11721">
    <property type="entry name" value="60S RIBOSOMAL PROTEIN L27A"/>
    <property type="match status" value="1"/>
</dbReference>
<dbReference type="HOGENOM" id="CLU_109163_0_0_2"/>
<dbReference type="GO" id="GO:0003735">
    <property type="term" value="F:structural constituent of ribosome"/>
    <property type="evidence" value="ECO:0007669"/>
    <property type="project" value="InterPro"/>
</dbReference>
<dbReference type="Proteomes" id="UP000241022">
    <property type="component" value="Unassembled WGS sequence"/>
</dbReference>
<dbReference type="PANTHER" id="PTHR11721:SF3">
    <property type="entry name" value="LARGE RIBOSOMAL SUBUNIT PROTEIN UL15"/>
    <property type="match status" value="1"/>
</dbReference>
<dbReference type="HAMAP" id="MF_01341">
    <property type="entry name" value="Ribosomal_uL15"/>
    <property type="match status" value="1"/>
</dbReference>
<dbReference type="Gene3D" id="4.10.990.10">
    <property type="match status" value="1"/>
</dbReference>
<reference evidence="8 10" key="1">
    <citation type="journal article" date="2015" name="Proc. Natl. Acad. Sci. U.S.A.">
        <title>Genomic and proteomic characterization of "Candidatus Nitrosopelagicus brevis": An ammonia-oxidizing archaeon from the open ocean.</title>
        <authorList>
            <person name="Santoro A.E."/>
            <person name="Dupont C.L."/>
            <person name="Richter R.A."/>
            <person name="Craig M.T."/>
            <person name="Carini P."/>
            <person name="McIlvin M.R."/>
            <person name="Yang Y."/>
            <person name="Orsi W.D."/>
            <person name="Moran D.M."/>
            <person name="Saito M.A."/>
        </authorList>
    </citation>
    <scope>NUCLEOTIDE SEQUENCE [LARGE SCALE GENOMIC DNA]</scope>
    <source>
        <strain evidence="8">CN25</strain>
        <strain evidence="10">V2</strain>
    </source>
</reference>
<feature type="region of interest" description="Disordered" evidence="6">
    <location>
        <begin position="140"/>
        <end position="159"/>
    </location>
</feature>
<comment type="subunit">
    <text evidence="5">Part of the 50S ribosomal subunit.</text>
</comment>
<reference evidence="9" key="2">
    <citation type="submission" date="2016-05" db="EMBL/GenBank/DDBJ databases">
        <authorList>
            <person name="Lavstsen T."/>
            <person name="Jespersen J.S."/>
        </authorList>
    </citation>
    <scope>NUCLEOTIDE SEQUENCE [LARGE SCALE GENOMIC DNA]</scope>
    <source>
        <strain evidence="9">U25</strain>
    </source>
</reference>
<evidence type="ECO:0000256" key="1">
    <source>
        <dbReference type="ARBA" id="ARBA00007320"/>
    </source>
</evidence>
<dbReference type="InterPro" id="IPR030878">
    <property type="entry name" value="Ribosomal_uL15"/>
</dbReference>
<protein>
    <recommendedName>
        <fullName evidence="4 5">Large ribosomal subunit protein uL15</fullName>
    </recommendedName>
</protein>
<keyword evidence="5" id="KW-0699">rRNA-binding</keyword>
<evidence type="ECO:0000313" key="9">
    <source>
        <dbReference type="EMBL" id="PTL88316.1"/>
    </source>
</evidence>
<evidence type="ECO:0000256" key="5">
    <source>
        <dbReference type="HAMAP-Rule" id="MF_01341"/>
    </source>
</evidence>
<keyword evidence="3 5" id="KW-0687">Ribonucleoprotein</keyword>
<organism evidence="8 10">
    <name type="scientific">Candidatus Nitrosopelagicus brevis</name>
    <dbReference type="NCBI Taxonomy" id="1410606"/>
    <lineage>
        <taxon>Archaea</taxon>
        <taxon>Nitrososphaerota</taxon>
    </lineage>
</organism>
<dbReference type="Gene3D" id="3.100.10.10">
    <property type="match status" value="1"/>
</dbReference>
<sequence>MATRLRKTRRLRGGRHMGWGQVAQHRSFGHKGGLGRSGHLKHLASTVIKEDQDHFGHEGTHSPHPSITKVWINIRDLNDLFAKSGKSENSKNVLDLESLEIEKLLGGGQTNTAYTIKVKNATPSAIEKIKQAGGEVILPVQKTEEKTEEKTEDVENNDG</sequence>
<comment type="function">
    <text evidence="5">Binds to the 23S rRNA.</text>
</comment>
<dbReference type="STRING" id="1410606.T478_1114"/>
<evidence type="ECO:0000256" key="3">
    <source>
        <dbReference type="ARBA" id="ARBA00023274"/>
    </source>
</evidence>
<evidence type="ECO:0000256" key="2">
    <source>
        <dbReference type="ARBA" id="ARBA00022980"/>
    </source>
</evidence>
<keyword evidence="5" id="KW-0694">RNA-binding</keyword>
<dbReference type="InterPro" id="IPR021131">
    <property type="entry name" value="Ribosomal_uL15/eL18"/>
</dbReference>